<feature type="transmembrane region" description="Helical" evidence="1">
    <location>
        <begin position="45"/>
        <end position="62"/>
    </location>
</feature>
<proteinExistence type="predicted"/>
<comment type="caution">
    <text evidence="3">The sequence shown here is derived from an EMBL/GenBank/DDBJ whole genome shotgun (WGS) entry which is preliminary data.</text>
</comment>
<reference evidence="3 4" key="1">
    <citation type="submission" date="2013-02" db="EMBL/GenBank/DDBJ databases">
        <title>The Genome Sequence of Enterococcus pallens BAA-351.</title>
        <authorList>
            <consortium name="The Broad Institute Genome Sequencing Platform"/>
            <consortium name="The Broad Institute Genome Sequencing Center for Infectious Disease"/>
            <person name="Earl A.M."/>
            <person name="Gilmore M.S."/>
            <person name="Lebreton F."/>
            <person name="Walker B."/>
            <person name="Young S.K."/>
            <person name="Zeng Q."/>
            <person name="Gargeya S."/>
            <person name="Fitzgerald M."/>
            <person name="Haas B."/>
            <person name="Abouelleil A."/>
            <person name="Alvarado L."/>
            <person name="Arachchi H.M."/>
            <person name="Berlin A.M."/>
            <person name="Chapman S.B."/>
            <person name="Dewar J."/>
            <person name="Goldberg J."/>
            <person name="Griggs A."/>
            <person name="Gujja S."/>
            <person name="Hansen M."/>
            <person name="Howarth C."/>
            <person name="Imamovic A."/>
            <person name="Larimer J."/>
            <person name="McCowan C."/>
            <person name="Murphy C."/>
            <person name="Neiman D."/>
            <person name="Pearson M."/>
            <person name="Priest M."/>
            <person name="Roberts A."/>
            <person name="Saif S."/>
            <person name="Shea T."/>
            <person name="Sisk P."/>
            <person name="Sykes S."/>
            <person name="Wortman J."/>
            <person name="Nusbaum C."/>
            <person name="Birren B."/>
        </authorList>
    </citation>
    <scope>NUCLEOTIDE SEQUENCE [LARGE SCALE GENOMIC DNA]</scope>
    <source>
        <strain evidence="3 4">ATCC BAA-351</strain>
    </source>
</reference>
<organism evidence="3 4">
    <name type="scientific">Enterococcus pallens ATCC BAA-351</name>
    <dbReference type="NCBI Taxonomy" id="1158607"/>
    <lineage>
        <taxon>Bacteria</taxon>
        <taxon>Bacillati</taxon>
        <taxon>Bacillota</taxon>
        <taxon>Bacilli</taxon>
        <taxon>Lactobacillales</taxon>
        <taxon>Enterococcaceae</taxon>
        <taxon>Enterococcus</taxon>
    </lineage>
</organism>
<feature type="transmembrane region" description="Helical" evidence="1">
    <location>
        <begin position="306"/>
        <end position="326"/>
    </location>
</feature>
<dbReference type="EMBL" id="AJAQ01000015">
    <property type="protein sequence ID" value="EOH94218.1"/>
    <property type="molecule type" value="Genomic_DNA"/>
</dbReference>
<dbReference type="eggNOG" id="COG1835">
    <property type="taxonomic scope" value="Bacteria"/>
</dbReference>
<feature type="transmembrane region" description="Helical" evidence="1">
    <location>
        <begin position="112"/>
        <end position="139"/>
    </location>
</feature>
<accession>R2QG47</accession>
<dbReference type="InterPro" id="IPR002656">
    <property type="entry name" value="Acyl_transf_3_dom"/>
</dbReference>
<dbReference type="AlphaFoldDB" id="R2QG47"/>
<dbReference type="Pfam" id="PF01757">
    <property type="entry name" value="Acyl_transf_3"/>
    <property type="match status" value="1"/>
</dbReference>
<dbReference type="Proteomes" id="UP000013782">
    <property type="component" value="Unassembled WGS sequence"/>
</dbReference>
<dbReference type="STRING" id="160454.RV10_GL001994"/>
<gene>
    <name evidence="3" type="ORF">UAU_01953</name>
</gene>
<name>R2QG47_9ENTE</name>
<feature type="transmembrane region" description="Helical" evidence="1">
    <location>
        <begin position="151"/>
        <end position="172"/>
    </location>
</feature>
<keyword evidence="4" id="KW-1185">Reference proteome</keyword>
<keyword evidence="1" id="KW-0812">Transmembrane</keyword>
<feature type="transmembrane region" description="Helical" evidence="1">
    <location>
        <begin position="222"/>
        <end position="241"/>
    </location>
</feature>
<feature type="transmembrane region" description="Helical" evidence="1">
    <location>
        <begin position="184"/>
        <end position="210"/>
    </location>
</feature>
<feature type="transmembrane region" description="Helical" evidence="1">
    <location>
        <begin position="247"/>
        <end position="265"/>
    </location>
</feature>
<keyword evidence="1" id="KW-1133">Transmembrane helix</keyword>
<feature type="transmembrane region" description="Helical" evidence="1">
    <location>
        <begin position="15"/>
        <end position="33"/>
    </location>
</feature>
<evidence type="ECO:0000313" key="4">
    <source>
        <dbReference type="Proteomes" id="UP000013782"/>
    </source>
</evidence>
<feature type="transmembrane region" description="Helical" evidence="1">
    <location>
        <begin position="83"/>
        <end position="100"/>
    </location>
</feature>
<protein>
    <recommendedName>
        <fullName evidence="2">Acyltransferase 3 domain-containing protein</fullName>
    </recommendedName>
</protein>
<dbReference type="PATRIC" id="fig|1158607.3.peg.1920"/>
<evidence type="ECO:0000259" key="2">
    <source>
        <dbReference type="Pfam" id="PF01757"/>
    </source>
</evidence>
<evidence type="ECO:0000313" key="3">
    <source>
        <dbReference type="EMBL" id="EOH94218.1"/>
    </source>
</evidence>
<evidence type="ECO:0000256" key="1">
    <source>
        <dbReference type="SAM" id="Phobius"/>
    </source>
</evidence>
<keyword evidence="1" id="KW-0472">Membrane</keyword>
<sequence length="359" mass="41759">MEAAVEKTGMNRIQVVQYIAAVLVICVHCGPILEDPLFNYVIKNIFCRVAVPFFAVSTAFFVREKSRTQPEYFSSYLYSLAKNYLIWSLVFLPLGVQWIQQNMTLPIYLYPMALLVGLFYVGTFYHLWYMPALIFSLWLVRRLVRRYSYRVLLMGFGVLYLFGCLETYHGLLDNGLFIRTLIDYYLQFFVTTRNGLLFLCIFVTLGFLISDFRTKLTKEQHLWGLTISTIGLLAEGLLLFKTDYLDMNFLVMLLPVSFYLFLWALKGSFAAPVTRWKSLGNQYYFIHPYAIAIIDRVLPQTGMLQFILVILVTHGLSLLVLSFLSLTSSGKFSTNSLKRWLIKYMMIKKEKGTFTKWKT</sequence>
<dbReference type="OrthoDB" id="5808342at2"/>
<dbReference type="GO" id="GO:0016747">
    <property type="term" value="F:acyltransferase activity, transferring groups other than amino-acyl groups"/>
    <property type="evidence" value="ECO:0007669"/>
    <property type="project" value="InterPro"/>
</dbReference>
<dbReference type="RefSeq" id="WP_010756944.1">
    <property type="nucleotide sequence ID" value="NZ_ASWD01000001.1"/>
</dbReference>
<feature type="domain" description="Acyltransferase 3" evidence="2">
    <location>
        <begin position="12"/>
        <end position="320"/>
    </location>
</feature>
<dbReference type="HOGENOM" id="CLU_055093_0_0_9"/>